<dbReference type="PANTHER" id="PTHR38588">
    <property type="entry name" value="BLL0334 PROTEIN"/>
    <property type="match status" value="1"/>
</dbReference>
<dbReference type="PANTHER" id="PTHR38588:SF1">
    <property type="entry name" value="BLL0334 PROTEIN"/>
    <property type="match status" value="1"/>
</dbReference>
<dbReference type="InterPro" id="IPR023393">
    <property type="entry name" value="START-like_dom_sf"/>
</dbReference>
<gene>
    <name evidence="1" type="ORF">AP3564_04635</name>
</gene>
<dbReference type="Proteomes" id="UP000214606">
    <property type="component" value="Chromosome"/>
</dbReference>
<accession>A0A223E307</accession>
<reference evidence="1 2" key="1">
    <citation type="submission" date="2016-10" db="EMBL/GenBank/DDBJ databases">
        <title>The whole genome sequencing and assembly of Aeribacillus pallidus KCTC3564 strain.</title>
        <authorList>
            <person name="Lee Y.-J."/>
            <person name="Park M.-K."/>
            <person name="Yi H."/>
            <person name="Bahn Y.-S."/>
            <person name="Kim J.F."/>
            <person name="Lee D.-W."/>
        </authorList>
    </citation>
    <scope>NUCLEOTIDE SEQUENCE [LARGE SCALE GENOMIC DNA]</scope>
    <source>
        <strain evidence="1 2">KCTC3564</strain>
    </source>
</reference>
<proteinExistence type="predicted"/>
<protein>
    <recommendedName>
        <fullName evidence="3">Carbon monoxide dehydrogenase</fullName>
    </recommendedName>
</protein>
<dbReference type="AlphaFoldDB" id="A0A223E307"/>
<dbReference type="SUPFAM" id="SSF55961">
    <property type="entry name" value="Bet v1-like"/>
    <property type="match status" value="1"/>
</dbReference>
<evidence type="ECO:0000313" key="2">
    <source>
        <dbReference type="Proteomes" id="UP000214606"/>
    </source>
</evidence>
<dbReference type="Pfam" id="PF06240">
    <property type="entry name" value="COXG"/>
    <property type="match status" value="1"/>
</dbReference>
<evidence type="ECO:0008006" key="3">
    <source>
        <dbReference type="Google" id="ProtNLM"/>
    </source>
</evidence>
<dbReference type="KEGG" id="apak:AP3564_04635"/>
<name>A0A223E307_9BACI</name>
<sequence>MKFSDSLIIEADKQSIWDVFMDVEKLGGCVPGCKDLIAKSETEYEANMEVKTKFMKINFKANGFLKDAVEGEKMDIELVGKPLKLAGNFKAKVNLRLEELEPKKTKVVYDMDMQMTGRLASLGDILMKNTIKKSAAEFTENVHALFSPANN</sequence>
<organism evidence="1 2">
    <name type="scientific">Aeribacillus pallidus</name>
    <dbReference type="NCBI Taxonomy" id="33936"/>
    <lineage>
        <taxon>Bacteria</taxon>
        <taxon>Bacillati</taxon>
        <taxon>Bacillota</taxon>
        <taxon>Bacilli</taxon>
        <taxon>Bacillales</taxon>
        <taxon>Bacillaceae</taxon>
        <taxon>Aeribacillus</taxon>
    </lineage>
</organism>
<dbReference type="RefSeq" id="WP_094244795.1">
    <property type="nucleotide sequence ID" value="NZ_CP017703.1"/>
</dbReference>
<dbReference type="InterPro" id="IPR010419">
    <property type="entry name" value="CO_DH_gsu"/>
</dbReference>
<dbReference type="Gene3D" id="3.30.530.20">
    <property type="match status" value="1"/>
</dbReference>
<dbReference type="EMBL" id="CP017703">
    <property type="protein sequence ID" value="ASS89637.1"/>
    <property type="molecule type" value="Genomic_DNA"/>
</dbReference>
<evidence type="ECO:0000313" key="1">
    <source>
        <dbReference type="EMBL" id="ASS89637.1"/>
    </source>
</evidence>